<evidence type="ECO:0000256" key="1">
    <source>
        <dbReference type="SAM" id="Phobius"/>
    </source>
</evidence>
<evidence type="ECO:0000313" key="2">
    <source>
        <dbReference type="EMBL" id="QOX09887.1"/>
    </source>
</evidence>
<proteinExistence type="predicted"/>
<feature type="transmembrane region" description="Helical" evidence="1">
    <location>
        <begin position="48"/>
        <end position="69"/>
    </location>
</feature>
<accession>A0A872PM71</accession>
<dbReference type="EMBL" id="MT683892">
    <property type="protein sequence ID" value="QOX09887.1"/>
    <property type="molecule type" value="Genomic_DNA"/>
</dbReference>
<sequence>MKFLLTKMMIMIASIIPTLNNPMSLGFMLMMQTIMTILFMNLIMESSWFVMITFLMMIGGLLILFTYMSSMASNEKFKIKLNMMLLLIIIFLMMDEMIMQNQIKETMSLNKFFLSDLSLMKIYNNKSMMLTLMMILYLLLTMISVTKMVKHHKGPLRNIN</sequence>
<geneLocation type="mitochondrion" evidence="2"/>
<feature type="transmembrane region" description="Helical" evidence="1">
    <location>
        <begin position="21"/>
        <end position="42"/>
    </location>
</feature>
<keyword evidence="1" id="KW-0472">Membrane</keyword>
<keyword evidence="2" id="KW-0496">Mitochondrion</keyword>
<feature type="transmembrane region" description="Helical" evidence="1">
    <location>
        <begin position="81"/>
        <end position="99"/>
    </location>
</feature>
<gene>
    <name evidence="2" type="primary">ND6</name>
</gene>
<reference evidence="2" key="1">
    <citation type="journal article" name="Insects">
        <title>Characterization of the Complete Mitochondrial Genomes of Two Species with Preliminary Investigation on Phylogenetic Status of Zyginellini (Hemiptera: Cicadellidae: Typhlocybinae).</title>
        <authorList>
            <person name="Zhou X."/>
            <person name="Dietrich C.H."/>
            <person name="Huang M."/>
        </authorList>
    </citation>
    <scope>NUCLEOTIDE SEQUENCE</scope>
</reference>
<protein>
    <submittedName>
        <fullName evidence="2">NADH dehydrogenase subunit 6</fullName>
    </submittedName>
</protein>
<dbReference type="AlphaFoldDB" id="A0A872PM71"/>
<keyword evidence="1" id="KW-1133">Transmembrane helix</keyword>
<organism evidence="2">
    <name type="scientific">Limassolla sp. XZ-2020</name>
    <dbReference type="NCBI Taxonomy" id="2783704"/>
    <lineage>
        <taxon>Eukaryota</taxon>
        <taxon>Metazoa</taxon>
        <taxon>Ecdysozoa</taxon>
        <taxon>Arthropoda</taxon>
        <taxon>Hexapoda</taxon>
        <taxon>Insecta</taxon>
        <taxon>Pterygota</taxon>
        <taxon>Neoptera</taxon>
        <taxon>Paraneoptera</taxon>
        <taxon>Hemiptera</taxon>
        <taxon>Auchenorrhyncha</taxon>
        <taxon>Membracoidea</taxon>
        <taxon>Cicadellidae</taxon>
        <taxon>Typhlocybinae</taxon>
        <taxon>Typhlocybini</taxon>
        <taxon>Limassolla</taxon>
    </lineage>
</organism>
<name>A0A872PM71_9HEMI</name>
<feature type="transmembrane region" description="Helical" evidence="1">
    <location>
        <begin position="128"/>
        <end position="149"/>
    </location>
</feature>
<keyword evidence="1" id="KW-0812">Transmembrane</keyword>